<comment type="caution">
    <text evidence="1">The sequence shown here is derived from an EMBL/GenBank/DDBJ whole genome shotgun (WGS) entry which is preliminary data.</text>
</comment>
<evidence type="ECO:0000313" key="2">
    <source>
        <dbReference type="Proteomes" id="UP000608662"/>
    </source>
</evidence>
<dbReference type="AlphaFoldDB" id="A0A847UBA3"/>
<sequence length="119" mass="13395">MKETIAFEQAPPVMAWLTILAENEWQITSHTENEMRARREIGASEIPTRLATTWYAQVTENGANGVEVTIEVPAFADSRYATRRVRGRIKDWSEAVDGECRTDAELDVDILGALRNGEE</sequence>
<protein>
    <submittedName>
        <fullName evidence="1">Uncharacterized protein</fullName>
    </submittedName>
</protein>
<name>A0A847UBA3_9EURY</name>
<accession>A0A847UBA3</accession>
<organism evidence="1 2">
    <name type="scientific">Halomicrobium mukohataei</name>
    <dbReference type="NCBI Taxonomy" id="57705"/>
    <lineage>
        <taxon>Archaea</taxon>
        <taxon>Methanobacteriati</taxon>
        <taxon>Methanobacteriota</taxon>
        <taxon>Stenosarchaea group</taxon>
        <taxon>Halobacteria</taxon>
        <taxon>Halobacteriales</taxon>
        <taxon>Haloarculaceae</taxon>
        <taxon>Halomicrobium</taxon>
    </lineage>
</organism>
<evidence type="ECO:0000313" key="1">
    <source>
        <dbReference type="EMBL" id="NLV08368.1"/>
    </source>
</evidence>
<reference evidence="1" key="1">
    <citation type="submission" date="2019-12" db="EMBL/GenBank/DDBJ databases">
        <title>Whole-genome sequence of Halomicrobium mukohataei pws1.</title>
        <authorList>
            <person name="Verma D.K."/>
            <person name="Gopal K."/>
            <person name="Prasad E.S."/>
        </authorList>
    </citation>
    <scope>NUCLEOTIDE SEQUENCE</scope>
    <source>
        <strain evidence="1">Pws1</strain>
    </source>
</reference>
<gene>
    <name evidence="1" type="ORF">GOC74_00235</name>
</gene>
<dbReference type="Proteomes" id="UP000608662">
    <property type="component" value="Unassembled WGS sequence"/>
</dbReference>
<proteinExistence type="predicted"/>
<dbReference type="EMBL" id="WOYG01000001">
    <property type="protein sequence ID" value="NLV08368.1"/>
    <property type="molecule type" value="Genomic_DNA"/>
</dbReference>
<dbReference type="RefSeq" id="WP_170092403.1">
    <property type="nucleotide sequence ID" value="NZ_WOYG01000001.1"/>
</dbReference>